<name>A0A2T5LVZ5_9EURO</name>
<gene>
    <name evidence="1" type="ORF">P175DRAFT_0492817</name>
</gene>
<dbReference type="GeneID" id="63812800"/>
<organism evidence="1 2">
    <name type="scientific">Aspergillus ochraceoroseus IBT 24754</name>
    <dbReference type="NCBI Taxonomy" id="1392256"/>
    <lineage>
        <taxon>Eukaryota</taxon>
        <taxon>Fungi</taxon>
        <taxon>Dikarya</taxon>
        <taxon>Ascomycota</taxon>
        <taxon>Pezizomycotina</taxon>
        <taxon>Eurotiomycetes</taxon>
        <taxon>Eurotiomycetidae</taxon>
        <taxon>Eurotiales</taxon>
        <taxon>Aspergillaceae</taxon>
        <taxon>Aspergillus</taxon>
        <taxon>Aspergillus subgen. Nidulantes</taxon>
    </lineage>
</organism>
<dbReference type="Proteomes" id="UP000244073">
    <property type="component" value="Unassembled WGS sequence"/>
</dbReference>
<accession>A0A2T5LVZ5</accession>
<proteinExistence type="predicted"/>
<dbReference type="RefSeq" id="XP_040751852.1">
    <property type="nucleotide sequence ID" value="XM_040895918.1"/>
</dbReference>
<dbReference type="EMBL" id="MSFN02000004">
    <property type="protein sequence ID" value="PTU20460.1"/>
    <property type="molecule type" value="Genomic_DNA"/>
</dbReference>
<dbReference type="VEuPathDB" id="FungiDB:P175DRAFT_0492817"/>
<dbReference type="AlphaFoldDB" id="A0A2T5LVZ5"/>
<reference evidence="1 2" key="1">
    <citation type="journal article" date="2018" name="Proc. Natl. Acad. Sci. U.S.A.">
        <title>Linking secondary metabolites to gene clusters through genome sequencing of six diverse Aspergillus species.</title>
        <authorList>
            <person name="Kaerboelling I."/>
            <person name="Vesth T.C."/>
            <person name="Frisvad J.C."/>
            <person name="Nybo J.L."/>
            <person name="Theobald S."/>
            <person name="Kuo A."/>
            <person name="Bowyer P."/>
            <person name="Matsuda Y."/>
            <person name="Mondo S."/>
            <person name="Lyhne E.K."/>
            <person name="Kogle M.E."/>
            <person name="Clum A."/>
            <person name="Lipzen A."/>
            <person name="Salamov A."/>
            <person name="Ngan C.Y."/>
            <person name="Daum C."/>
            <person name="Chiniquy J."/>
            <person name="Barry K."/>
            <person name="LaButti K."/>
            <person name="Haridas S."/>
            <person name="Simmons B.A."/>
            <person name="Magnuson J.K."/>
            <person name="Mortensen U.H."/>
            <person name="Larsen T.O."/>
            <person name="Grigoriev I.V."/>
            <person name="Baker S.E."/>
            <person name="Andersen M.R."/>
        </authorList>
    </citation>
    <scope>NUCLEOTIDE SEQUENCE [LARGE SCALE GENOMIC DNA]</scope>
    <source>
        <strain evidence="1 2">IBT 24754</strain>
    </source>
</reference>
<dbReference type="OrthoDB" id="2151982at2759"/>
<protein>
    <recommendedName>
        <fullName evidence="3">SAM-dependent methyltransferase</fullName>
    </recommendedName>
</protein>
<evidence type="ECO:0000313" key="1">
    <source>
        <dbReference type="EMBL" id="PTU20460.1"/>
    </source>
</evidence>
<comment type="caution">
    <text evidence="1">The sequence shown here is derived from an EMBL/GenBank/DDBJ whole genome shotgun (WGS) entry which is preliminary data.</text>
</comment>
<sequence length="175" mass="19661">MDISLLSNQISTSPRTFPDCCLAISSILVTRLATLLPSKPAFAISVGSGSGLLEALIAHRHPSIQIEGIEVDLAVNRYLPEESIDTIRGTWDIHSRAAQASAWMFVYPRQPKLVAKYLDTYGDQRVELILWLGPRIDWADYEAYFHQSLFTELSFPADTGLTPYEMLVIARRQHI</sequence>
<evidence type="ECO:0000313" key="2">
    <source>
        <dbReference type="Proteomes" id="UP000244073"/>
    </source>
</evidence>
<evidence type="ECO:0008006" key="3">
    <source>
        <dbReference type="Google" id="ProtNLM"/>
    </source>
</evidence>